<feature type="region of interest" description="Disordered" evidence="1">
    <location>
        <begin position="1"/>
        <end position="23"/>
    </location>
</feature>
<evidence type="ECO:0000313" key="3">
    <source>
        <dbReference type="Proteomes" id="UP000753908"/>
    </source>
</evidence>
<dbReference type="AlphaFoldDB" id="A0A951UD12"/>
<reference evidence="2" key="1">
    <citation type="submission" date="2021-05" db="EMBL/GenBank/DDBJ databases">
        <authorList>
            <person name="Pietrasiak N."/>
            <person name="Ward R."/>
            <person name="Stajich J.E."/>
            <person name="Kurbessoian T."/>
        </authorList>
    </citation>
    <scope>NUCLEOTIDE SEQUENCE</scope>
    <source>
        <strain evidence="2">CPER-KK1</strain>
    </source>
</reference>
<accession>A0A951UD12</accession>
<reference evidence="2" key="2">
    <citation type="journal article" date="2022" name="Microbiol. Resour. Announc.">
        <title>Metagenome Sequencing to Explore Phylogenomics of Terrestrial Cyanobacteria.</title>
        <authorList>
            <person name="Ward R.D."/>
            <person name="Stajich J.E."/>
            <person name="Johansen J.R."/>
            <person name="Huntemann M."/>
            <person name="Clum A."/>
            <person name="Foster B."/>
            <person name="Foster B."/>
            <person name="Roux S."/>
            <person name="Palaniappan K."/>
            <person name="Varghese N."/>
            <person name="Mukherjee S."/>
            <person name="Reddy T.B.K."/>
            <person name="Daum C."/>
            <person name="Copeland A."/>
            <person name="Chen I.A."/>
            <person name="Ivanova N.N."/>
            <person name="Kyrpides N.C."/>
            <person name="Shapiro N."/>
            <person name="Eloe-Fadrosh E.A."/>
            <person name="Pietrasiak N."/>
        </authorList>
    </citation>
    <scope>NUCLEOTIDE SEQUENCE</scope>
    <source>
        <strain evidence="2">CPER-KK1</strain>
    </source>
</reference>
<protein>
    <submittedName>
        <fullName evidence="2">Uncharacterized protein</fullName>
    </submittedName>
</protein>
<gene>
    <name evidence="2" type="ORF">KME25_31030</name>
</gene>
<comment type="caution">
    <text evidence="2">The sequence shown here is derived from an EMBL/GenBank/DDBJ whole genome shotgun (WGS) entry which is preliminary data.</text>
</comment>
<evidence type="ECO:0000313" key="2">
    <source>
        <dbReference type="EMBL" id="MBW4548805.1"/>
    </source>
</evidence>
<dbReference type="Proteomes" id="UP000753908">
    <property type="component" value="Unassembled WGS sequence"/>
</dbReference>
<name>A0A951UD12_9CYAN</name>
<dbReference type="EMBL" id="JAHHIF010000072">
    <property type="protein sequence ID" value="MBW4548805.1"/>
    <property type="molecule type" value="Genomic_DNA"/>
</dbReference>
<evidence type="ECO:0000256" key="1">
    <source>
        <dbReference type="SAM" id="MobiDB-lite"/>
    </source>
</evidence>
<proteinExistence type="predicted"/>
<organism evidence="2 3">
    <name type="scientific">Symplocastrum torsivum CPER-KK1</name>
    <dbReference type="NCBI Taxonomy" id="450513"/>
    <lineage>
        <taxon>Bacteria</taxon>
        <taxon>Bacillati</taxon>
        <taxon>Cyanobacteriota</taxon>
        <taxon>Cyanophyceae</taxon>
        <taxon>Oscillatoriophycideae</taxon>
        <taxon>Oscillatoriales</taxon>
        <taxon>Microcoleaceae</taxon>
        <taxon>Symplocastrum</taxon>
    </lineage>
</organism>
<sequence length="83" mass="9308">MQENFLPNDSELPSNDVSFQASSDSVPRKEFVKIMVIGSRKEITSVIKMLHTLRFAEAGEWSPIMPHGESGEMMSVLRKKVLG</sequence>